<gene>
    <name evidence="1" type="ORF">PEVE_00004186</name>
</gene>
<evidence type="ECO:0000313" key="2">
    <source>
        <dbReference type="Proteomes" id="UP001159427"/>
    </source>
</evidence>
<reference evidence="1 2" key="1">
    <citation type="submission" date="2022-05" db="EMBL/GenBank/DDBJ databases">
        <authorList>
            <consortium name="Genoscope - CEA"/>
            <person name="William W."/>
        </authorList>
    </citation>
    <scope>NUCLEOTIDE SEQUENCE [LARGE SCALE GENOMIC DNA]</scope>
</reference>
<sequence>SCKEKVWRTKFIKFTFYCCFESRNLHCKPSKLQEVISDQVVLDSHEGQSAGHESSPWKDRCLQAREPIQAEGKLIPKTRGKIYSLEITSSNGPPKKRICLDSTRKCLINYMEETGDLTALDDAQSRKTRLRAAQIQQYQPSLDLVHKLEDDNIPVIYYHRKCHGIFTMKKDLDRFCKTAESKSCNPESLSKPGEEIKSILSSKDTMSWPPKQLELTVDAVQISDSVRAFLCTSLTGNTEPHKFCSQRVQCLANSFGQDLVFGVTNG</sequence>
<dbReference type="EMBL" id="CALNXI010001259">
    <property type="protein sequence ID" value="CAH3162277.1"/>
    <property type="molecule type" value="Genomic_DNA"/>
</dbReference>
<dbReference type="Proteomes" id="UP001159427">
    <property type="component" value="Unassembled WGS sequence"/>
</dbReference>
<keyword evidence="2" id="KW-1185">Reference proteome</keyword>
<proteinExistence type="predicted"/>
<organism evidence="1 2">
    <name type="scientific">Porites evermanni</name>
    <dbReference type="NCBI Taxonomy" id="104178"/>
    <lineage>
        <taxon>Eukaryota</taxon>
        <taxon>Metazoa</taxon>
        <taxon>Cnidaria</taxon>
        <taxon>Anthozoa</taxon>
        <taxon>Hexacorallia</taxon>
        <taxon>Scleractinia</taxon>
        <taxon>Fungiina</taxon>
        <taxon>Poritidae</taxon>
        <taxon>Porites</taxon>
    </lineage>
</organism>
<name>A0ABN8QEQ5_9CNID</name>
<evidence type="ECO:0000313" key="1">
    <source>
        <dbReference type="EMBL" id="CAH3162277.1"/>
    </source>
</evidence>
<accession>A0ABN8QEQ5</accession>
<feature type="non-terminal residue" evidence="1">
    <location>
        <position position="1"/>
    </location>
</feature>
<comment type="caution">
    <text evidence="1">The sequence shown here is derived from an EMBL/GenBank/DDBJ whole genome shotgun (WGS) entry which is preliminary data.</text>
</comment>
<protein>
    <submittedName>
        <fullName evidence="1">Uncharacterized protein</fullName>
    </submittedName>
</protein>